<dbReference type="GO" id="GO:0005096">
    <property type="term" value="F:GTPase activator activity"/>
    <property type="evidence" value="ECO:0007669"/>
    <property type="project" value="TreeGrafter"/>
</dbReference>
<proteinExistence type="predicted"/>
<dbReference type="InterPro" id="IPR001806">
    <property type="entry name" value="Small_GTPase"/>
</dbReference>
<feature type="compositionally biased region" description="Low complexity" evidence="2">
    <location>
        <begin position="137"/>
        <end position="154"/>
    </location>
</feature>
<dbReference type="GO" id="GO:0003924">
    <property type="term" value="F:GTPase activity"/>
    <property type="evidence" value="ECO:0007669"/>
    <property type="project" value="InterPro"/>
</dbReference>
<evidence type="ECO:0000256" key="1">
    <source>
        <dbReference type="ARBA" id="ARBA00022771"/>
    </source>
</evidence>
<dbReference type="PROSITE" id="PS51419">
    <property type="entry name" value="RAB"/>
    <property type="match status" value="1"/>
</dbReference>
<evidence type="ECO:0000313" key="4">
    <source>
        <dbReference type="Proteomes" id="UP000835052"/>
    </source>
</evidence>
<evidence type="ECO:0000256" key="2">
    <source>
        <dbReference type="SAM" id="MobiDB-lite"/>
    </source>
</evidence>
<keyword evidence="1" id="KW-0862">Zinc</keyword>
<gene>
    <name evidence="3" type="ORF">CAUJ_LOCUS11946</name>
</gene>
<dbReference type="SUPFAM" id="SSF52540">
    <property type="entry name" value="P-loop containing nucleoside triphosphate hydrolases"/>
    <property type="match status" value="1"/>
</dbReference>
<name>A0A8S1HLX3_9PELO</name>
<dbReference type="Pfam" id="PF00071">
    <property type="entry name" value="Ras"/>
    <property type="match status" value="1"/>
</dbReference>
<dbReference type="GO" id="GO:0005525">
    <property type="term" value="F:GTP binding"/>
    <property type="evidence" value="ECO:0007669"/>
    <property type="project" value="InterPro"/>
</dbReference>
<comment type="caution">
    <text evidence="3">The sequence shown here is derived from an EMBL/GenBank/DDBJ whole genome shotgun (WGS) entry which is preliminary data.</text>
</comment>
<reference evidence="3" key="1">
    <citation type="submission" date="2020-10" db="EMBL/GenBank/DDBJ databases">
        <authorList>
            <person name="Kikuchi T."/>
        </authorList>
    </citation>
    <scope>NUCLEOTIDE SEQUENCE</scope>
    <source>
        <strain evidence="3">NKZ352</strain>
    </source>
</reference>
<sequence>MPLTRYYDYDYVDVAAIRPMTSGHYVFANTHDLDWHHQKNQRRRYQAMSLSRSRDRHYHYSNDEKNAIRISHRMNSTIHDPSDFRDASFDDYQNQEEEVQEKKKKKKSWRELLGRSSRKANRSLSVSMRNEKGDPKMMSTSMIYSDTSSSSPSTDYENAPPSFYVFQPERSRPRISRRAEPMRFVHPPRFDAFVNSHEWTLSRTISEMRLGIVGTTNSGKTSLVHRYLTGTFTADESPEGGRFKKEVVIEGQSHLLLIRDEGQAPLDVQFCQWIDAVVFVFSVTNENSFDSIRRLYHDLGKLRNINELPLILVGTKENVSEKKARVISEEEGRQMAAHLKRCAYYETSSTYGTNVERVFKEVDSTANNYALSLHIWIHGQKWPTSAGS</sequence>
<protein>
    <submittedName>
        <fullName evidence="3">Uncharacterized protein</fullName>
    </submittedName>
</protein>
<dbReference type="InterPro" id="IPR051282">
    <property type="entry name" value="Arf-GAP_GTPase_ANK_PH"/>
</dbReference>
<dbReference type="Gene3D" id="3.40.50.300">
    <property type="entry name" value="P-loop containing nucleotide triphosphate hydrolases"/>
    <property type="match status" value="1"/>
</dbReference>
<dbReference type="PROSITE" id="PS51421">
    <property type="entry name" value="RAS"/>
    <property type="match status" value="1"/>
</dbReference>
<dbReference type="InterPro" id="IPR027417">
    <property type="entry name" value="P-loop_NTPase"/>
</dbReference>
<dbReference type="GO" id="GO:0008270">
    <property type="term" value="F:zinc ion binding"/>
    <property type="evidence" value="ECO:0007669"/>
    <property type="project" value="UniProtKB-KW"/>
</dbReference>
<dbReference type="PRINTS" id="PR00449">
    <property type="entry name" value="RASTRNSFRMNG"/>
</dbReference>
<dbReference type="SMART" id="SM00174">
    <property type="entry name" value="RHO"/>
    <property type="match status" value="1"/>
</dbReference>
<dbReference type="AlphaFoldDB" id="A0A8S1HLX3"/>
<keyword evidence="1" id="KW-0863">Zinc-finger</keyword>
<dbReference type="EMBL" id="CAJGYM010000065">
    <property type="protein sequence ID" value="CAD6196029.1"/>
    <property type="molecule type" value="Genomic_DNA"/>
</dbReference>
<dbReference type="SMART" id="SM00173">
    <property type="entry name" value="RAS"/>
    <property type="match status" value="1"/>
</dbReference>
<dbReference type="SMART" id="SM00175">
    <property type="entry name" value="RAB"/>
    <property type="match status" value="1"/>
</dbReference>
<organism evidence="3 4">
    <name type="scientific">Caenorhabditis auriculariae</name>
    <dbReference type="NCBI Taxonomy" id="2777116"/>
    <lineage>
        <taxon>Eukaryota</taxon>
        <taxon>Metazoa</taxon>
        <taxon>Ecdysozoa</taxon>
        <taxon>Nematoda</taxon>
        <taxon>Chromadorea</taxon>
        <taxon>Rhabditida</taxon>
        <taxon>Rhabditina</taxon>
        <taxon>Rhabditomorpha</taxon>
        <taxon>Rhabditoidea</taxon>
        <taxon>Rhabditidae</taxon>
        <taxon>Peloderinae</taxon>
        <taxon>Caenorhabditis</taxon>
    </lineage>
</organism>
<dbReference type="OrthoDB" id="6136903at2759"/>
<keyword evidence="1" id="KW-0479">Metal-binding</keyword>
<dbReference type="PANTHER" id="PTHR45819:SF5">
    <property type="entry name" value="CENTAURIN-GAMMA-1A"/>
    <property type="match status" value="1"/>
</dbReference>
<evidence type="ECO:0000313" key="3">
    <source>
        <dbReference type="EMBL" id="CAD6196029.1"/>
    </source>
</evidence>
<dbReference type="PROSITE" id="PS51420">
    <property type="entry name" value="RHO"/>
    <property type="match status" value="1"/>
</dbReference>
<accession>A0A8S1HLX3</accession>
<keyword evidence="4" id="KW-1185">Reference proteome</keyword>
<dbReference type="Proteomes" id="UP000835052">
    <property type="component" value="Unassembled WGS sequence"/>
</dbReference>
<dbReference type="FunFam" id="3.40.50.300:FF:000178">
    <property type="entry name" value="Arf-GAP with GTPase, ANK repeat and PH domain-containing protein 1"/>
    <property type="match status" value="1"/>
</dbReference>
<dbReference type="PANTHER" id="PTHR45819">
    <property type="entry name" value="CENTAURIN-GAMMA-1A"/>
    <property type="match status" value="1"/>
</dbReference>
<feature type="region of interest" description="Disordered" evidence="2">
    <location>
        <begin position="93"/>
        <end position="164"/>
    </location>
</feature>